<accession>A0A401U2G7</accession>
<organism evidence="1 2">
    <name type="scientific">Chiloscyllium punctatum</name>
    <name type="common">Brownbanded bambooshark</name>
    <name type="synonym">Hemiscyllium punctatum</name>
    <dbReference type="NCBI Taxonomy" id="137246"/>
    <lineage>
        <taxon>Eukaryota</taxon>
        <taxon>Metazoa</taxon>
        <taxon>Chordata</taxon>
        <taxon>Craniata</taxon>
        <taxon>Vertebrata</taxon>
        <taxon>Chondrichthyes</taxon>
        <taxon>Elasmobranchii</taxon>
        <taxon>Galeomorphii</taxon>
        <taxon>Galeoidea</taxon>
        <taxon>Orectolobiformes</taxon>
        <taxon>Hemiscylliidae</taxon>
        <taxon>Chiloscyllium</taxon>
    </lineage>
</organism>
<dbReference type="AlphaFoldDB" id="A0A401U2G7"/>
<evidence type="ECO:0000313" key="2">
    <source>
        <dbReference type="Proteomes" id="UP000287033"/>
    </source>
</evidence>
<dbReference type="Proteomes" id="UP000287033">
    <property type="component" value="Unassembled WGS sequence"/>
</dbReference>
<sequence length="61" mass="6898">MVRDISFARHCSKKRHTDTASVDLLLPSLGRDLLEHRHQRLRRGDVRRVAGVDLEVAPAGL</sequence>
<gene>
    <name evidence="1" type="ORF">chiPu_0033130</name>
</gene>
<dbReference type="EMBL" id="BEZZ01254910">
    <property type="protein sequence ID" value="GCC49083.1"/>
    <property type="molecule type" value="Genomic_DNA"/>
</dbReference>
<protein>
    <submittedName>
        <fullName evidence="1">Uncharacterized protein</fullName>
    </submittedName>
</protein>
<comment type="caution">
    <text evidence="1">The sequence shown here is derived from an EMBL/GenBank/DDBJ whole genome shotgun (WGS) entry which is preliminary data.</text>
</comment>
<name>A0A401U2G7_CHIPU</name>
<feature type="non-terminal residue" evidence="1">
    <location>
        <position position="61"/>
    </location>
</feature>
<evidence type="ECO:0000313" key="1">
    <source>
        <dbReference type="EMBL" id="GCC49083.1"/>
    </source>
</evidence>
<keyword evidence="2" id="KW-1185">Reference proteome</keyword>
<proteinExistence type="predicted"/>
<reference evidence="1 2" key="1">
    <citation type="journal article" date="2018" name="Nat. Ecol. Evol.">
        <title>Shark genomes provide insights into elasmobranch evolution and the origin of vertebrates.</title>
        <authorList>
            <person name="Hara Y"/>
            <person name="Yamaguchi K"/>
            <person name="Onimaru K"/>
            <person name="Kadota M"/>
            <person name="Koyanagi M"/>
            <person name="Keeley SD"/>
            <person name="Tatsumi K"/>
            <person name="Tanaka K"/>
            <person name="Motone F"/>
            <person name="Kageyama Y"/>
            <person name="Nozu R"/>
            <person name="Adachi N"/>
            <person name="Nishimura O"/>
            <person name="Nakagawa R"/>
            <person name="Tanegashima C"/>
            <person name="Kiyatake I"/>
            <person name="Matsumoto R"/>
            <person name="Murakumo K"/>
            <person name="Nishida K"/>
            <person name="Terakita A"/>
            <person name="Kuratani S"/>
            <person name="Sato K"/>
            <person name="Hyodo S Kuraku.S."/>
        </authorList>
    </citation>
    <scope>NUCLEOTIDE SEQUENCE [LARGE SCALE GENOMIC DNA]</scope>
</reference>